<organism evidence="3 4">
    <name type="scientific">Apophysomyces ossiformis</name>
    <dbReference type="NCBI Taxonomy" id="679940"/>
    <lineage>
        <taxon>Eukaryota</taxon>
        <taxon>Fungi</taxon>
        <taxon>Fungi incertae sedis</taxon>
        <taxon>Mucoromycota</taxon>
        <taxon>Mucoromycotina</taxon>
        <taxon>Mucoromycetes</taxon>
        <taxon>Mucorales</taxon>
        <taxon>Mucorineae</taxon>
        <taxon>Mucoraceae</taxon>
        <taxon>Apophysomyces</taxon>
    </lineage>
</organism>
<dbReference type="GO" id="GO:0016758">
    <property type="term" value="F:hexosyltransferase activity"/>
    <property type="evidence" value="ECO:0007669"/>
    <property type="project" value="TreeGrafter"/>
</dbReference>
<dbReference type="AlphaFoldDB" id="A0A8H7EUD3"/>
<dbReference type="InterPro" id="IPR051981">
    <property type="entry name" value="Glycosyltransf_32"/>
</dbReference>
<dbReference type="EMBL" id="JABAYA010000007">
    <property type="protein sequence ID" value="KAF7731833.1"/>
    <property type="molecule type" value="Genomic_DNA"/>
</dbReference>
<accession>A0A8H7EUD3</accession>
<dbReference type="PANTHER" id="PTHR12042">
    <property type="entry name" value="LACTOSYLCERAMIDE 4-ALPHA-GALACTOSYLTRANSFERASE ALPHA- 1,4-GALACTOSYLTRANSFERASE"/>
    <property type="match status" value="1"/>
</dbReference>
<comment type="caution">
    <text evidence="3">The sequence shown here is derived from an EMBL/GenBank/DDBJ whole genome shotgun (WGS) entry which is preliminary data.</text>
</comment>
<evidence type="ECO:0000313" key="4">
    <source>
        <dbReference type="Proteomes" id="UP000605846"/>
    </source>
</evidence>
<dbReference type="OrthoDB" id="409543at2759"/>
<dbReference type="PANTHER" id="PTHR12042:SF21">
    <property type="entry name" value="ALPHA1,4-GALACTOSYLTRANSFERASE 1-RELATED"/>
    <property type="match status" value="1"/>
</dbReference>
<dbReference type="GO" id="GO:0016020">
    <property type="term" value="C:membrane"/>
    <property type="evidence" value="ECO:0007669"/>
    <property type="project" value="GOC"/>
</dbReference>
<evidence type="ECO:0000256" key="1">
    <source>
        <dbReference type="ARBA" id="ARBA00009003"/>
    </source>
</evidence>
<sequence length="400" mass="46708">MWPFSVPFLSTAQPYTRLPNPNSSTFIRPKRRQLLTVIKWAIILIPLGIATFFIVCQLQLNIRIYLRNWISHSEDAYDGPLAGCFDDLPEDSPYIQGYKEYLYDVSPGVSLLQDYDCYDFAATIQPIPSKTDSFDAKKTIYHAYWRADLAPVGPKQLATLRSFFATQNSNSSILYLWSNGDLSTSPIIQEIKSHVGDRLQTLFYDARELSKGSPMENSPHLDLKDESGYLDGDLLRLLVVYRYGGMWFDMDALFVRDMSPLLEHEWLSQWDCFLPNGFPFNGAFMHFYKKSPYLCEMLTEVAKGPLPRPNTIDWGGYMYYRIYRRLLHHGIRPWAVLPWCFTDSMVCSPRNSMPNAFIETEFPKERLLQTFAYHWHNQWKKTPGSLFRFLEDRHKDVTKW</sequence>
<keyword evidence="2" id="KW-1133">Transmembrane helix</keyword>
<gene>
    <name evidence="3" type="ORF">EC973_008348</name>
</gene>
<feature type="transmembrane region" description="Helical" evidence="2">
    <location>
        <begin position="34"/>
        <end position="55"/>
    </location>
</feature>
<dbReference type="Proteomes" id="UP000605846">
    <property type="component" value="Unassembled WGS sequence"/>
</dbReference>
<keyword evidence="4" id="KW-1185">Reference proteome</keyword>
<evidence type="ECO:0008006" key="5">
    <source>
        <dbReference type="Google" id="ProtNLM"/>
    </source>
</evidence>
<dbReference type="Pfam" id="PF04488">
    <property type="entry name" value="Gly_transf_sug"/>
    <property type="match status" value="1"/>
</dbReference>
<name>A0A8H7EUD3_9FUNG</name>
<keyword evidence="2" id="KW-0812">Transmembrane</keyword>
<dbReference type="SUPFAM" id="SSF53448">
    <property type="entry name" value="Nucleotide-diphospho-sugar transferases"/>
    <property type="match status" value="1"/>
</dbReference>
<reference evidence="3" key="1">
    <citation type="submission" date="2020-01" db="EMBL/GenBank/DDBJ databases">
        <title>Genome Sequencing of Three Apophysomyces-Like Fungal Strains Confirms a Novel Fungal Genus in the Mucoromycota with divergent Burkholderia-like Endosymbiotic Bacteria.</title>
        <authorList>
            <person name="Stajich J.E."/>
            <person name="Macias A.M."/>
            <person name="Carter-House D."/>
            <person name="Lovett B."/>
            <person name="Kasson L.R."/>
            <person name="Berry K."/>
            <person name="Grigoriev I."/>
            <person name="Chang Y."/>
            <person name="Spatafora J."/>
            <person name="Kasson M.T."/>
        </authorList>
    </citation>
    <scope>NUCLEOTIDE SEQUENCE</scope>
    <source>
        <strain evidence="3">NRRL A-21654</strain>
    </source>
</reference>
<proteinExistence type="inferred from homology"/>
<evidence type="ECO:0000313" key="3">
    <source>
        <dbReference type="EMBL" id="KAF7731833.1"/>
    </source>
</evidence>
<dbReference type="InterPro" id="IPR007577">
    <property type="entry name" value="GlycoTrfase_DXD_sugar-bd_CS"/>
</dbReference>
<dbReference type="GO" id="GO:0006688">
    <property type="term" value="P:glycosphingolipid biosynthetic process"/>
    <property type="evidence" value="ECO:0007669"/>
    <property type="project" value="TreeGrafter"/>
</dbReference>
<keyword evidence="2" id="KW-0472">Membrane</keyword>
<protein>
    <recommendedName>
        <fullName evidence="5">Glycosyltransferase family 32 protein</fullName>
    </recommendedName>
</protein>
<comment type="similarity">
    <text evidence="1">Belongs to the glycosyltransferase 32 family.</text>
</comment>
<dbReference type="Gene3D" id="3.90.550.20">
    <property type="match status" value="1"/>
</dbReference>
<evidence type="ECO:0000256" key="2">
    <source>
        <dbReference type="SAM" id="Phobius"/>
    </source>
</evidence>
<dbReference type="InterPro" id="IPR029044">
    <property type="entry name" value="Nucleotide-diphossugar_trans"/>
</dbReference>